<evidence type="ECO:0000313" key="1">
    <source>
        <dbReference type="EMBL" id="QFG74585.1"/>
    </source>
</evidence>
<proteinExistence type="predicted"/>
<protein>
    <submittedName>
        <fullName evidence="1">Uncharacterized protein</fullName>
    </submittedName>
</protein>
<reference evidence="1" key="1">
    <citation type="journal article" date="2019" name="Philos. Trans. R. Soc. Lond., B, Biol. Sci.">
        <title>Targeted metagenomic recovery of four divergent viruses reveals shared and distinctive characteristics of giant viruses of marine eukaryotes.</title>
        <authorList>
            <person name="Needham D.M."/>
            <person name="Poirier C."/>
            <person name="Hehenberger E."/>
            <person name="Jimenez V."/>
            <person name="Swalwell J.E."/>
            <person name="Santoro A.E."/>
            <person name="Worden A.Z."/>
        </authorList>
    </citation>
    <scope>NUCLEOTIDE SEQUENCE</scope>
    <source>
        <strain evidence="1">MPacV-611</strain>
    </source>
</reference>
<name>A0A5J6VKH0_9VIRU</name>
<accession>A0A5J6VKH0</accession>
<dbReference type="EMBL" id="MN448289">
    <property type="protein sequence ID" value="QFG74585.1"/>
    <property type="molecule type" value="Genomic_DNA"/>
</dbReference>
<sequence length="92" mass="10460">MSSINDSLINKLKLAAGTSELSFRLSSSLLKGTKKQIGRINTNTCQTYCRGKYSTSRHSEANTLIKYYGKSLKYSDKRGWYLLQRTKRSKVS</sequence>
<organism evidence="1">
    <name type="scientific">Megaviridae environmental sample</name>
    <dbReference type="NCBI Taxonomy" id="1737588"/>
    <lineage>
        <taxon>Viruses</taxon>
        <taxon>Varidnaviria</taxon>
        <taxon>Bamfordvirae</taxon>
        <taxon>Nucleocytoviricota</taxon>
        <taxon>Megaviricetes</taxon>
        <taxon>Imitervirales</taxon>
        <taxon>Mimiviridae</taxon>
        <taxon>environmental samples</taxon>
    </lineage>
</organism>